<evidence type="ECO:0000313" key="2">
    <source>
        <dbReference type="Proteomes" id="UP000228762"/>
    </source>
</evidence>
<dbReference type="Proteomes" id="UP000228762">
    <property type="component" value="Unassembled WGS sequence"/>
</dbReference>
<feature type="non-terminal residue" evidence="1">
    <location>
        <position position="41"/>
    </location>
</feature>
<gene>
    <name evidence="1" type="ORF">COW57_01760</name>
</gene>
<accession>A0A2M7EKE3</accession>
<sequence>MYAAIIIGTFILFFKGSLAITLNPWHIPLVILIFILGYSLS</sequence>
<proteinExistence type="predicted"/>
<evidence type="ECO:0000313" key="1">
    <source>
        <dbReference type="EMBL" id="PIV71051.1"/>
    </source>
</evidence>
<reference evidence="2" key="1">
    <citation type="submission" date="2017-09" db="EMBL/GenBank/DDBJ databases">
        <title>Depth-based differentiation of microbial function through sediment-hosted aquifers and enrichment of novel symbionts in the deep terrestrial subsurface.</title>
        <authorList>
            <person name="Probst A.J."/>
            <person name="Ladd B."/>
            <person name="Jarett J.K."/>
            <person name="Geller-Mcgrath D.E."/>
            <person name="Sieber C.M.K."/>
            <person name="Emerson J.B."/>
            <person name="Anantharaman K."/>
            <person name="Thomas B.C."/>
            <person name="Malmstrom R."/>
            <person name="Stieglmeier M."/>
            <person name="Klingl A."/>
            <person name="Woyke T."/>
            <person name="Ryan C.M."/>
            <person name="Banfield J.F."/>
        </authorList>
    </citation>
    <scope>NUCLEOTIDE SEQUENCE [LARGE SCALE GENOMIC DNA]</scope>
</reference>
<organism evidence="1 2">
    <name type="scientific">Candidatus Roizmanbacteria bacterium CG17_big_fil_post_rev_8_21_14_2_50_39_7</name>
    <dbReference type="NCBI Taxonomy" id="1974858"/>
    <lineage>
        <taxon>Bacteria</taxon>
        <taxon>Candidatus Roizmaniibacteriota</taxon>
    </lineage>
</organism>
<dbReference type="EMBL" id="PFEV01000084">
    <property type="protein sequence ID" value="PIV71051.1"/>
    <property type="molecule type" value="Genomic_DNA"/>
</dbReference>
<protein>
    <submittedName>
        <fullName evidence="1">Uncharacterized protein</fullName>
    </submittedName>
</protein>
<comment type="caution">
    <text evidence="1">The sequence shown here is derived from an EMBL/GenBank/DDBJ whole genome shotgun (WGS) entry which is preliminary data.</text>
</comment>
<name>A0A2M7EKE3_9BACT</name>
<dbReference type="AlphaFoldDB" id="A0A2M7EKE3"/>